<keyword evidence="3" id="KW-1185">Reference proteome</keyword>
<dbReference type="Proteomes" id="UP000887540">
    <property type="component" value="Unplaced"/>
</dbReference>
<proteinExistence type="predicted"/>
<reference evidence="4" key="1">
    <citation type="submission" date="2022-11" db="UniProtKB">
        <authorList>
            <consortium name="WormBaseParasite"/>
        </authorList>
    </citation>
    <scope>IDENTIFICATION</scope>
</reference>
<dbReference type="InterPro" id="IPR056453">
    <property type="entry name" value="HTH_DNAJC9"/>
</dbReference>
<organism evidence="3 4">
    <name type="scientific">Acrobeloides nanus</name>
    <dbReference type="NCBI Taxonomy" id="290746"/>
    <lineage>
        <taxon>Eukaryota</taxon>
        <taxon>Metazoa</taxon>
        <taxon>Ecdysozoa</taxon>
        <taxon>Nematoda</taxon>
        <taxon>Chromadorea</taxon>
        <taxon>Rhabditida</taxon>
        <taxon>Tylenchina</taxon>
        <taxon>Cephalobomorpha</taxon>
        <taxon>Cephaloboidea</taxon>
        <taxon>Cephalobidae</taxon>
        <taxon>Acrobeloides</taxon>
    </lineage>
</organism>
<dbReference type="PRINTS" id="PR00625">
    <property type="entry name" value="JDOMAIN"/>
</dbReference>
<evidence type="ECO:0000259" key="2">
    <source>
        <dbReference type="PROSITE" id="PS50076"/>
    </source>
</evidence>
<evidence type="ECO:0000313" key="4">
    <source>
        <dbReference type="WBParaSite" id="ACRNAN_Path_1035.g3961.t1"/>
    </source>
</evidence>
<sequence>MSFKKDCDEIYGTTDLYHILQLDRKAKVTAAQIKKAYYKQSIIWHPDRFPSNQDEELKTNATRRFQIISKAYMVLSDPEKRKVYDDTGLIEDEAVFDENMDWSVYWRHMFKKVTPEDIEAFLAKYTGSKEQVADVKLNYEKFKGNLNKILECTIGGDNEDQIRLIIDDLIATGEVQAYEKYTKEPPAAREKRRKKAEKEANEVDKMLVKKKQNGADFDLAEAIALRHEQRAAQADKFFDNLLTKYGNKEKKSQKNGAKGRKRKASSPIEFAEEEDEIEITIEEGNKQDVENGEPTTSNRTRGRKHSKVMKTDHASTRYSRRQRDK</sequence>
<feature type="domain" description="J" evidence="2">
    <location>
        <begin position="15"/>
        <end position="88"/>
    </location>
</feature>
<dbReference type="Pfam" id="PF00226">
    <property type="entry name" value="DnaJ"/>
    <property type="match status" value="1"/>
</dbReference>
<dbReference type="SMART" id="SM00271">
    <property type="entry name" value="DnaJ"/>
    <property type="match status" value="1"/>
</dbReference>
<evidence type="ECO:0000313" key="3">
    <source>
        <dbReference type="Proteomes" id="UP000887540"/>
    </source>
</evidence>
<feature type="region of interest" description="Disordered" evidence="1">
    <location>
        <begin position="248"/>
        <end position="325"/>
    </location>
</feature>
<dbReference type="SUPFAM" id="SSF46565">
    <property type="entry name" value="Chaperone J-domain"/>
    <property type="match status" value="1"/>
</dbReference>
<dbReference type="PROSITE" id="PS50076">
    <property type="entry name" value="DNAJ_2"/>
    <property type="match status" value="1"/>
</dbReference>
<dbReference type="Pfam" id="PF23302">
    <property type="entry name" value="HTH_DNAJC9"/>
    <property type="match status" value="1"/>
</dbReference>
<dbReference type="WBParaSite" id="ACRNAN_Path_1035.g3961.t1">
    <property type="protein sequence ID" value="ACRNAN_Path_1035.g3961.t1"/>
    <property type="gene ID" value="ACRNAN_Path_1035.g3961"/>
</dbReference>
<feature type="compositionally biased region" description="Basic residues" evidence="1">
    <location>
        <begin position="253"/>
        <end position="264"/>
    </location>
</feature>
<dbReference type="PANTHER" id="PTHR44144">
    <property type="entry name" value="DNAJ HOMOLOG SUBFAMILY C MEMBER 9"/>
    <property type="match status" value="1"/>
</dbReference>
<dbReference type="GO" id="GO:0005634">
    <property type="term" value="C:nucleus"/>
    <property type="evidence" value="ECO:0007669"/>
    <property type="project" value="TreeGrafter"/>
</dbReference>
<dbReference type="GO" id="GO:0031072">
    <property type="term" value="F:heat shock protein binding"/>
    <property type="evidence" value="ECO:0007669"/>
    <property type="project" value="TreeGrafter"/>
</dbReference>
<dbReference type="AlphaFoldDB" id="A0A914BUQ9"/>
<dbReference type="InterPro" id="IPR036869">
    <property type="entry name" value="J_dom_sf"/>
</dbReference>
<evidence type="ECO:0000256" key="1">
    <source>
        <dbReference type="SAM" id="MobiDB-lite"/>
    </source>
</evidence>
<feature type="compositionally biased region" description="Acidic residues" evidence="1">
    <location>
        <begin position="270"/>
        <end position="281"/>
    </location>
</feature>
<dbReference type="GO" id="GO:0005737">
    <property type="term" value="C:cytoplasm"/>
    <property type="evidence" value="ECO:0007669"/>
    <property type="project" value="TreeGrafter"/>
</dbReference>
<dbReference type="CDD" id="cd06257">
    <property type="entry name" value="DnaJ"/>
    <property type="match status" value="1"/>
</dbReference>
<accession>A0A914BUQ9</accession>
<dbReference type="InterPro" id="IPR001623">
    <property type="entry name" value="DnaJ_domain"/>
</dbReference>
<feature type="compositionally biased region" description="Basic and acidic residues" evidence="1">
    <location>
        <begin position="309"/>
        <end position="325"/>
    </location>
</feature>
<dbReference type="PANTHER" id="PTHR44144:SF1">
    <property type="entry name" value="DNAJ HOMOLOG SUBFAMILY C MEMBER 9"/>
    <property type="match status" value="1"/>
</dbReference>
<name>A0A914BUQ9_9BILA</name>
<dbReference type="Gene3D" id="1.10.287.110">
    <property type="entry name" value="DnaJ domain"/>
    <property type="match status" value="1"/>
</dbReference>
<dbReference type="InterPro" id="IPR052594">
    <property type="entry name" value="J_domain-containing_protein"/>
</dbReference>
<protein>
    <submittedName>
        <fullName evidence="4">J domain-containing protein</fullName>
    </submittedName>
</protein>